<dbReference type="Pfam" id="PF15087">
    <property type="entry name" value="DUF4551"/>
    <property type="match status" value="1"/>
</dbReference>
<dbReference type="AGR" id="MGI:2442001"/>
<gene>
    <name evidence="1 2" type="primary">D930020B18Rik</name>
</gene>
<dbReference type="OrthoDB" id="6022562at2759"/>
<accession>D6RIN2</accession>
<dbReference type="Bgee" id="ENSMUSG00000047642">
    <property type="expression patterns" value="Expressed in vomeronasal organ and 36 other cell types or tissues"/>
</dbReference>
<protein>
    <submittedName>
        <fullName evidence="1">RIKEN cDNA D930020B18 gene</fullName>
    </submittedName>
</protein>
<evidence type="ECO:0000313" key="3">
    <source>
        <dbReference type="Proteomes" id="UP000000589"/>
    </source>
</evidence>
<dbReference type="ExpressionAtlas" id="D6RIN2">
    <property type="expression patterns" value="baseline and differential"/>
</dbReference>
<dbReference type="PANTHER" id="PTHR35354">
    <property type="entry name" value="RGD1561648"/>
    <property type="match status" value="1"/>
</dbReference>
<reference evidence="1 3" key="1">
    <citation type="journal article" date="2009" name="PLoS Biol.">
        <title>Lineage-specific biology revealed by a finished genome assembly of the mouse.</title>
        <authorList>
            <consortium name="Mouse Genome Sequencing Consortium"/>
            <person name="Church D.M."/>
            <person name="Goodstadt L."/>
            <person name="Hillier L.W."/>
            <person name="Zody M.C."/>
            <person name="Goldstein S."/>
            <person name="She X."/>
            <person name="Bult C.J."/>
            <person name="Agarwala R."/>
            <person name="Cherry J.L."/>
            <person name="DiCuccio M."/>
            <person name="Hlavina W."/>
            <person name="Kapustin Y."/>
            <person name="Meric P."/>
            <person name="Maglott D."/>
            <person name="Birtle Z."/>
            <person name="Marques A.C."/>
            <person name="Graves T."/>
            <person name="Zhou S."/>
            <person name="Teague B."/>
            <person name="Potamousis K."/>
            <person name="Churas C."/>
            <person name="Place M."/>
            <person name="Herschleb J."/>
            <person name="Runnheim R."/>
            <person name="Forrest D."/>
            <person name="Amos-Landgraf J."/>
            <person name="Schwartz D.C."/>
            <person name="Cheng Z."/>
            <person name="Lindblad-Toh K."/>
            <person name="Eichler E.E."/>
            <person name="Ponting C.P."/>
        </authorList>
    </citation>
    <scope>NUCLEOTIDE SEQUENCE [LARGE SCALE GENOMIC DNA]</scope>
    <source>
        <strain evidence="1 3">C57BL/6J</strain>
    </source>
</reference>
<proteinExistence type="predicted"/>
<keyword evidence="3" id="KW-1185">Reference proteome</keyword>
<dbReference type="Antibodypedia" id="66385">
    <property type="antibodies" value="26 antibodies from 8 providers"/>
</dbReference>
<sequence>MASPARSGFPGRTNSRLDAFLRRHLPPEVYDAVRAYEPCIVVSDAEKHTFKYVVLSDRLIYLTENPPKSIRRVVALRDVVAIDLIDDYPEFLSSPDREINQHIRIVYSSTVLKKERGKSKGVGKFLFPAHHSTANKKETGTCKHGKNTEKSI</sequence>
<dbReference type="InterPro" id="IPR027878">
    <property type="entry name" value="DUF4551"/>
</dbReference>
<name>D6RIN2_MOUSE</name>
<dbReference type="UCSC" id="uc056yiq.1">
    <property type="organism name" value="mouse"/>
</dbReference>
<dbReference type="MGI" id="MGI:2442001">
    <property type="gene designation" value="D930020B18Rik"/>
</dbReference>
<dbReference type="Proteomes" id="UP000000589">
    <property type="component" value="Chromosome 10"/>
</dbReference>
<dbReference type="AlphaFoldDB" id="D6RIN2"/>
<organism evidence="1 3">
    <name type="scientific">Mus musculus</name>
    <name type="common">Mouse</name>
    <dbReference type="NCBI Taxonomy" id="10090"/>
    <lineage>
        <taxon>Eukaryota</taxon>
        <taxon>Metazoa</taxon>
        <taxon>Chordata</taxon>
        <taxon>Craniata</taxon>
        <taxon>Vertebrata</taxon>
        <taxon>Euteleostomi</taxon>
        <taxon>Mammalia</taxon>
        <taxon>Eutheria</taxon>
        <taxon>Euarchontoglires</taxon>
        <taxon>Glires</taxon>
        <taxon>Rodentia</taxon>
        <taxon>Myomorpha</taxon>
        <taxon>Muroidea</taxon>
        <taxon>Muridae</taxon>
        <taxon>Murinae</taxon>
        <taxon>Mus</taxon>
        <taxon>Mus</taxon>
    </lineage>
</organism>
<dbReference type="VEuPathDB" id="HostDB:ENSMUSG00000047642"/>
<reference evidence="1 3" key="2">
    <citation type="journal article" date="2011" name="PLoS Biol.">
        <title>Modernizing reference genome assemblies.</title>
        <authorList>
            <person name="Church D.M."/>
            <person name="Schneider V.A."/>
            <person name="Graves T."/>
            <person name="Auger K."/>
            <person name="Cunningham F."/>
            <person name="Bouk N."/>
            <person name="Chen H.C."/>
            <person name="Agarwala R."/>
            <person name="McLaren W.M."/>
            <person name="Ritchie G.R."/>
            <person name="Albracht D."/>
            <person name="Kremitzki M."/>
            <person name="Rock S."/>
            <person name="Kotkiewicz H."/>
            <person name="Kremitzki C."/>
            <person name="Wollam A."/>
            <person name="Trani L."/>
            <person name="Fulton L."/>
            <person name="Fulton R."/>
            <person name="Matthews L."/>
            <person name="Whitehead S."/>
            <person name="Chow W."/>
            <person name="Torrance J."/>
            <person name="Dunn M."/>
            <person name="Harden G."/>
            <person name="Threadgold G."/>
            <person name="Wood J."/>
            <person name="Collins J."/>
            <person name="Heath P."/>
            <person name="Griffiths G."/>
            <person name="Pelan S."/>
            <person name="Grafham D."/>
            <person name="Eichler E.E."/>
            <person name="Weinstock G."/>
            <person name="Mardis E.R."/>
            <person name="Wilson R.K."/>
            <person name="Howe K."/>
            <person name="Flicek P."/>
            <person name="Hubbard T."/>
        </authorList>
    </citation>
    <scope>NUCLEOTIDE SEQUENCE [LARGE SCALE GENOMIC DNA]</scope>
    <source>
        <strain evidence="1 3">C57BL/6J</strain>
    </source>
</reference>
<dbReference type="PANTHER" id="PTHR35354:SF1">
    <property type="entry name" value="RGD1561648"/>
    <property type="match status" value="1"/>
</dbReference>
<dbReference type="Ensembl" id="ENSMUST00000140802.8">
    <property type="protein sequence ID" value="ENSMUSP00000121976.2"/>
    <property type="gene ID" value="ENSMUSG00000047642.16"/>
</dbReference>
<reference evidence="1" key="4">
    <citation type="submission" date="2025-09" db="UniProtKB">
        <authorList>
            <consortium name="Ensembl"/>
        </authorList>
    </citation>
    <scope>IDENTIFICATION</scope>
    <source>
        <strain evidence="1">C57BL/6J</strain>
    </source>
</reference>
<reference evidence="1" key="3">
    <citation type="submission" date="2025-08" db="UniProtKB">
        <authorList>
            <consortium name="Ensembl"/>
        </authorList>
    </citation>
    <scope>IDENTIFICATION</scope>
    <source>
        <strain evidence="1">C57BL/6J</strain>
    </source>
</reference>
<dbReference type="HOGENOM" id="CLU_1721758_0_0_1"/>
<evidence type="ECO:0000313" key="1">
    <source>
        <dbReference type="Ensembl" id="ENSMUSP00000121976.2"/>
    </source>
</evidence>
<dbReference type="GeneTree" id="ENSGT00390000018424"/>
<evidence type="ECO:0000313" key="2">
    <source>
        <dbReference type="MGI" id="MGI:2442001"/>
    </source>
</evidence>